<dbReference type="SUPFAM" id="SSF55248">
    <property type="entry name" value="PCD-like"/>
    <property type="match status" value="1"/>
</dbReference>
<sequence>MNRFLQFPQLSLPTRKLPPPFLFHGLRRSHGSYCSQVIEIHKDQVGVSSNRNSHPRFRTFCTSKDLLIKKCVPCNTKELRPMADDAADVLMPQVDGWNLVKEDGINKLRQSWKVKSFTKGLEFFKIVADLAEKEGHHPDLHLVGWNNVTIEIWTHAVGGLTENDFILAAKINKLSVDHLLRVKATQ</sequence>
<dbReference type="PANTHER" id="PTHR12599">
    <property type="entry name" value="PTERIN-4-ALPHA-CARBINOLAMINE DEHYDRATASE"/>
    <property type="match status" value="1"/>
</dbReference>
<accession>A0A834STN2</accession>
<dbReference type="GO" id="GO:0006729">
    <property type="term" value="P:tetrahydrobiopterin biosynthetic process"/>
    <property type="evidence" value="ECO:0007669"/>
    <property type="project" value="InterPro"/>
</dbReference>
<keyword evidence="4" id="KW-0456">Lyase</keyword>
<dbReference type="AlphaFoldDB" id="A0A834STN2"/>
<comment type="catalytic activity">
    <reaction evidence="1">
        <text>(4aS,6R)-4a-hydroxy-L-erythro-5,6,7,8-tetrahydrobiopterin = (6R)-L-erythro-6,7-dihydrobiopterin + H2O</text>
        <dbReference type="Rhea" id="RHEA:11920"/>
        <dbReference type="ChEBI" id="CHEBI:15377"/>
        <dbReference type="ChEBI" id="CHEBI:15642"/>
        <dbReference type="ChEBI" id="CHEBI:43120"/>
        <dbReference type="EC" id="4.2.1.96"/>
    </reaction>
</comment>
<evidence type="ECO:0000256" key="4">
    <source>
        <dbReference type="ARBA" id="ARBA00023239"/>
    </source>
</evidence>
<dbReference type="GO" id="GO:0008124">
    <property type="term" value="F:4-alpha-hydroxytetrahydrobiopterin dehydratase activity"/>
    <property type="evidence" value="ECO:0007669"/>
    <property type="project" value="UniProtKB-EC"/>
</dbReference>
<proteinExistence type="inferred from homology"/>
<dbReference type="InterPro" id="IPR001533">
    <property type="entry name" value="Pterin_deHydtase"/>
</dbReference>
<evidence type="ECO:0000313" key="6">
    <source>
        <dbReference type="EMBL" id="KAF7803204.1"/>
    </source>
</evidence>
<protein>
    <recommendedName>
        <fullName evidence="3">4a-hydroxytetrahydrobiopterin dehydratase</fullName>
        <ecNumber evidence="3">4.2.1.96</ecNumber>
    </recommendedName>
    <alternativeName>
        <fullName evidence="5">4-alpha-hydroxy-tetrahydropterin dehydratase</fullName>
    </alternativeName>
</protein>
<evidence type="ECO:0000313" key="7">
    <source>
        <dbReference type="Proteomes" id="UP000634136"/>
    </source>
</evidence>
<dbReference type="EMBL" id="JAAIUW010000013">
    <property type="protein sequence ID" value="KAF7803204.1"/>
    <property type="molecule type" value="Genomic_DNA"/>
</dbReference>
<keyword evidence="7" id="KW-1185">Reference proteome</keyword>
<reference evidence="6" key="1">
    <citation type="submission" date="2020-09" db="EMBL/GenBank/DDBJ databases">
        <title>Genome-Enabled Discovery of Anthraquinone Biosynthesis in Senna tora.</title>
        <authorList>
            <person name="Kang S.-H."/>
            <person name="Pandey R.P."/>
            <person name="Lee C.-M."/>
            <person name="Sim J.-S."/>
            <person name="Jeong J.-T."/>
            <person name="Choi B.-S."/>
            <person name="Jung M."/>
            <person name="Ginzburg D."/>
            <person name="Zhao K."/>
            <person name="Won S.Y."/>
            <person name="Oh T.-J."/>
            <person name="Yu Y."/>
            <person name="Kim N.-H."/>
            <person name="Lee O.R."/>
            <person name="Lee T.-H."/>
            <person name="Bashyal P."/>
            <person name="Kim T.-S."/>
            <person name="Lee W.-H."/>
            <person name="Kawkins C."/>
            <person name="Kim C.-K."/>
            <person name="Kim J.S."/>
            <person name="Ahn B.O."/>
            <person name="Rhee S.Y."/>
            <person name="Sohng J.K."/>
        </authorList>
    </citation>
    <scope>NUCLEOTIDE SEQUENCE</scope>
    <source>
        <tissue evidence="6">Leaf</tissue>
    </source>
</reference>
<organism evidence="6 7">
    <name type="scientific">Senna tora</name>
    <dbReference type="NCBI Taxonomy" id="362788"/>
    <lineage>
        <taxon>Eukaryota</taxon>
        <taxon>Viridiplantae</taxon>
        <taxon>Streptophyta</taxon>
        <taxon>Embryophyta</taxon>
        <taxon>Tracheophyta</taxon>
        <taxon>Spermatophyta</taxon>
        <taxon>Magnoliopsida</taxon>
        <taxon>eudicotyledons</taxon>
        <taxon>Gunneridae</taxon>
        <taxon>Pentapetalae</taxon>
        <taxon>rosids</taxon>
        <taxon>fabids</taxon>
        <taxon>Fabales</taxon>
        <taxon>Fabaceae</taxon>
        <taxon>Caesalpinioideae</taxon>
        <taxon>Cassia clade</taxon>
        <taxon>Senna</taxon>
    </lineage>
</organism>
<comment type="similarity">
    <text evidence="2">Belongs to the pterin-4-alpha-carbinolamine dehydratase family.</text>
</comment>
<dbReference type="Gene3D" id="3.30.1360.20">
    <property type="entry name" value="Transcriptional coactivator/pterin dehydratase"/>
    <property type="match status" value="1"/>
</dbReference>
<evidence type="ECO:0000256" key="5">
    <source>
        <dbReference type="ARBA" id="ARBA00030497"/>
    </source>
</evidence>
<evidence type="ECO:0000256" key="2">
    <source>
        <dbReference type="ARBA" id="ARBA00006472"/>
    </source>
</evidence>
<dbReference type="PANTHER" id="PTHR12599:SF0">
    <property type="entry name" value="PTERIN-4-ALPHA-CARBINOLAMINE DEHYDRATASE"/>
    <property type="match status" value="1"/>
</dbReference>
<evidence type="ECO:0000256" key="3">
    <source>
        <dbReference type="ARBA" id="ARBA00013252"/>
    </source>
</evidence>
<name>A0A834STN2_9FABA</name>
<gene>
    <name evidence="6" type="ORF">G2W53_042315</name>
</gene>
<comment type="caution">
    <text evidence="6">The sequence shown here is derived from an EMBL/GenBank/DDBJ whole genome shotgun (WGS) entry which is preliminary data.</text>
</comment>
<evidence type="ECO:0000256" key="1">
    <source>
        <dbReference type="ARBA" id="ARBA00001554"/>
    </source>
</evidence>
<dbReference type="OrthoDB" id="277398at2759"/>
<dbReference type="GO" id="GO:0005739">
    <property type="term" value="C:mitochondrion"/>
    <property type="evidence" value="ECO:0007669"/>
    <property type="project" value="TreeGrafter"/>
</dbReference>
<dbReference type="Proteomes" id="UP000634136">
    <property type="component" value="Unassembled WGS sequence"/>
</dbReference>
<dbReference type="InterPro" id="IPR036428">
    <property type="entry name" value="PCD_sf"/>
</dbReference>
<dbReference type="Pfam" id="PF01329">
    <property type="entry name" value="Pterin_4a"/>
    <property type="match status" value="1"/>
</dbReference>
<dbReference type="EC" id="4.2.1.96" evidence="3"/>
<dbReference type="CDD" id="cd00913">
    <property type="entry name" value="PCD_DCoH_subfamily_a"/>
    <property type="match status" value="1"/>
</dbReference>